<accession>A0A7J6DYG1</accession>
<proteinExistence type="inferred from homology"/>
<dbReference type="PANTHER" id="PTHR31190:SF102">
    <property type="entry name" value="AP2_ERF DOMAIN-CONTAINING PROTEIN"/>
    <property type="match status" value="1"/>
</dbReference>
<evidence type="ECO:0000256" key="7">
    <source>
        <dbReference type="SAM" id="MobiDB-lite"/>
    </source>
</evidence>
<dbReference type="SMART" id="SM00380">
    <property type="entry name" value="AP2"/>
    <property type="match status" value="1"/>
</dbReference>
<feature type="domain" description="AP2/ERF" evidence="8">
    <location>
        <begin position="114"/>
        <end position="172"/>
    </location>
</feature>
<dbReference type="PROSITE" id="PS51032">
    <property type="entry name" value="AP2_ERF"/>
    <property type="match status" value="1"/>
</dbReference>
<dbReference type="PRINTS" id="PR00367">
    <property type="entry name" value="ETHRSPELEMNT"/>
</dbReference>
<dbReference type="Gene3D" id="3.30.730.10">
    <property type="entry name" value="AP2/ERF domain"/>
    <property type="match status" value="1"/>
</dbReference>
<organism evidence="9 10">
    <name type="scientific">Cannabis sativa</name>
    <name type="common">Hemp</name>
    <name type="synonym">Marijuana</name>
    <dbReference type="NCBI Taxonomy" id="3483"/>
    <lineage>
        <taxon>Eukaryota</taxon>
        <taxon>Viridiplantae</taxon>
        <taxon>Streptophyta</taxon>
        <taxon>Embryophyta</taxon>
        <taxon>Tracheophyta</taxon>
        <taxon>Spermatophyta</taxon>
        <taxon>Magnoliopsida</taxon>
        <taxon>eudicotyledons</taxon>
        <taxon>Gunneridae</taxon>
        <taxon>Pentapetalae</taxon>
        <taxon>rosids</taxon>
        <taxon>fabids</taxon>
        <taxon>Rosales</taxon>
        <taxon>Cannabaceae</taxon>
        <taxon>Cannabis</taxon>
    </lineage>
</organism>
<evidence type="ECO:0000256" key="3">
    <source>
        <dbReference type="ARBA" id="ARBA00023125"/>
    </source>
</evidence>
<keyword evidence="4" id="KW-0804">Transcription</keyword>
<gene>
    <name evidence="9" type="ORF">F8388_004674</name>
</gene>
<evidence type="ECO:0000313" key="10">
    <source>
        <dbReference type="Proteomes" id="UP000525078"/>
    </source>
</evidence>
<dbReference type="Pfam" id="PF00847">
    <property type="entry name" value="AP2"/>
    <property type="match status" value="1"/>
</dbReference>
<protein>
    <recommendedName>
        <fullName evidence="8">AP2/ERF domain-containing protein</fullName>
    </recommendedName>
</protein>
<name>A0A7J6DYG1_CANSA</name>
<evidence type="ECO:0000256" key="5">
    <source>
        <dbReference type="ARBA" id="ARBA00023242"/>
    </source>
</evidence>
<dbReference type="PANTHER" id="PTHR31190">
    <property type="entry name" value="DNA-BINDING DOMAIN"/>
    <property type="match status" value="1"/>
</dbReference>
<comment type="similarity">
    <text evidence="6">Belongs to the AP2/ERF transcription factor family. ERF subfamily.</text>
</comment>
<keyword evidence="2" id="KW-0805">Transcription regulation</keyword>
<dbReference type="InterPro" id="IPR001471">
    <property type="entry name" value="AP2/ERF_dom"/>
</dbReference>
<dbReference type="AlphaFoldDB" id="A0A7J6DYG1"/>
<keyword evidence="3" id="KW-0238">DNA-binding</keyword>
<dbReference type="CDD" id="cd00018">
    <property type="entry name" value="AP2"/>
    <property type="match status" value="1"/>
</dbReference>
<dbReference type="GO" id="GO:0003677">
    <property type="term" value="F:DNA binding"/>
    <property type="evidence" value="ECO:0007669"/>
    <property type="project" value="UniProtKB-KW"/>
</dbReference>
<evidence type="ECO:0000256" key="4">
    <source>
        <dbReference type="ARBA" id="ARBA00023163"/>
    </source>
</evidence>
<reference evidence="9 10" key="1">
    <citation type="journal article" date="2020" name="bioRxiv">
        <title>Sequence and annotation of 42 cannabis genomes reveals extensive copy number variation in cannabinoid synthesis and pathogen resistance genes.</title>
        <authorList>
            <person name="Mckernan K.J."/>
            <person name="Helbert Y."/>
            <person name="Kane L.T."/>
            <person name="Ebling H."/>
            <person name="Zhang L."/>
            <person name="Liu B."/>
            <person name="Eaton Z."/>
            <person name="Mclaughlin S."/>
            <person name="Kingan S."/>
            <person name="Baybayan P."/>
            <person name="Concepcion G."/>
            <person name="Jordan M."/>
            <person name="Riva A."/>
            <person name="Barbazuk W."/>
            <person name="Harkins T."/>
        </authorList>
    </citation>
    <scope>NUCLEOTIDE SEQUENCE [LARGE SCALE GENOMIC DNA]</scope>
    <source>
        <strain evidence="10">cv. Jamaican Lion 4</strain>
        <tissue evidence="9">Leaf</tissue>
    </source>
</reference>
<dbReference type="Proteomes" id="UP000525078">
    <property type="component" value="Unassembled WGS sequence"/>
</dbReference>
<dbReference type="InterPro" id="IPR036955">
    <property type="entry name" value="AP2/ERF_dom_sf"/>
</dbReference>
<evidence type="ECO:0000256" key="1">
    <source>
        <dbReference type="ARBA" id="ARBA00004123"/>
    </source>
</evidence>
<dbReference type="EMBL" id="JAATIP010000346">
    <property type="protein sequence ID" value="KAF4351144.1"/>
    <property type="molecule type" value="Genomic_DNA"/>
</dbReference>
<comment type="caution">
    <text evidence="9">The sequence shown here is derived from an EMBL/GenBank/DDBJ whole genome shotgun (WGS) entry which is preliminary data.</text>
</comment>
<evidence type="ECO:0000259" key="8">
    <source>
        <dbReference type="PROSITE" id="PS51032"/>
    </source>
</evidence>
<feature type="compositionally biased region" description="Basic and acidic residues" evidence="7">
    <location>
        <begin position="79"/>
        <end position="88"/>
    </location>
</feature>
<dbReference type="InterPro" id="IPR044808">
    <property type="entry name" value="ERF_plant"/>
</dbReference>
<dbReference type="InterPro" id="IPR016177">
    <property type="entry name" value="DNA-bd_dom_sf"/>
</dbReference>
<dbReference type="GO" id="GO:0003700">
    <property type="term" value="F:DNA-binding transcription factor activity"/>
    <property type="evidence" value="ECO:0007669"/>
    <property type="project" value="InterPro"/>
</dbReference>
<evidence type="ECO:0000256" key="6">
    <source>
        <dbReference type="ARBA" id="ARBA00024343"/>
    </source>
</evidence>
<dbReference type="GO" id="GO:0009873">
    <property type="term" value="P:ethylene-activated signaling pathway"/>
    <property type="evidence" value="ECO:0007669"/>
    <property type="project" value="InterPro"/>
</dbReference>
<evidence type="ECO:0000313" key="9">
    <source>
        <dbReference type="EMBL" id="KAF4351144.1"/>
    </source>
</evidence>
<sequence length="221" mass="24893">MSGSILISSSDSVDLNLLEAIRIHRLCDEDLITRIDSPDTLNFSNNFFADADNLHIKVEDYTTEDMAVIDGWSPSDEGSSTKDFSELESSDHQPIAVARLSNPPQPKNKGNKVSFKGVRRRPWGKYAAEIRDPKQKGKRIWLGTYEMPEDAALAYDKAAFEIRGAKAKLNFPHLVGSVTREPIRITPKRRSLEPSLLSSENGSLTAKTKRQKVWLAREYQF</sequence>
<evidence type="ECO:0000256" key="2">
    <source>
        <dbReference type="ARBA" id="ARBA00023015"/>
    </source>
</evidence>
<comment type="subcellular location">
    <subcellularLocation>
        <location evidence="1">Nucleus</location>
    </subcellularLocation>
</comment>
<dbReference type="FunFam" id="3.30.730.10:FF:000001">
    <property type="entry name" value="Ethylene-responsive transcription factor 2"/>
    <property type="match status" value="1"/>
</dbReference>
<keyword evidence="5" id="KW-0539">Nucleus</keyword>
<dbReference type="GO" id="GO:0005634">
    <property type="term" value="C:nucleus"/>
    <property type="evidence" value="ECO:0007669"/>
    <property type="project" value="UniProtKB-SubCell"/>
</dbReference>
<dbReference type="SUPFAM" id="SSF54171">
    <property type="entry name" value="DNA-binding domain"/>
    <property type="match status" value="1"/>
</dbReference>
<feature type="region of interest" description="Disordered" evidence="7">
    <location>
        <begin position="69"/>
        <end position="88"/>
    </location>
</feature>